<sequence>MSSPELTNTIRTLIKQESLPDSYADTVKKTILPLAQHLHSLKQARNEPIVIGIHGAQGTGKSTLTLFLRELLTNHYRIPTASFSLDDLYLTRAEREQRAKEIHPLFITRGVPGTHDLALGQHVIDQLKAAHQDTETDIPAFDKSRDDRYPKAQWPVFQGRADIILVEGWCVGAVPAGSEEELMEPVNELERSEDPEGLWRRNVNSCLKGQYGRFFSQLDSLIMLRAPSMECVLTWRTLQEQKLRDRSRAAPKESASDQKAGNELRIMSNEEIARFIMHYERITRASLQEMPTRADCVINVGEDHSFGEPLIRQRQ</sequence>
<accession>A0A1W6KBW4</accession>
<feature type="compositionally biased region" description="Basic and acidic residues" evidence="1">
    <location>
        <begin position="244"/>
        <end position="262"/>
    </location>
</feature>
<dbReference type="GeneID" id="77256772"/>
<protein>
    <submittedName>
        <fullName evidence="2">Nucleoside triphosphate hydrolase domain-containing protein</fullName>
    </submittedName>
</protein>
<name>A0A1W6KBW4_9GAMM</name>
<dbReference type="EMBL" id="CP020931">
    <property type="protein sequence ID" value="ARM84891.1"/>
    <property type="molecule type" value="Genomic_DNA"/>
</dbReference>
<dbReference type="SUPFAM" id="SSF52540">
    <property type="entry name" value="P-loop containing nucleoside triphosphate hydrolases"/>
    <property type="match status" value="1"/>
</dbReference>
<evidence type="ECO:0000256" key="1">
    <source>
        <dbReference type="SAM" id="MobiDB-lite"/>
    </source>
</evidence>
<dbReference type="Proteomes" id="UP000193100">
    <property type="component" value="Chromosome"/>
</dbReference>
<reference evidence="2 3" key="1">
    <citation type="submission" date="2017-04" db="EMBL/GenBank/DDBJ databases">
        <title>Genome Sequence of Marinobacter salarius strain SMR5 Isolated from a culture of the Diatom Skeletonema marinoi.</title>
        <authorList>
            <person name="Topel M."/>
            <person name="Pinder M.I.M."/>
            <person name="Johansson O.N."/>
            <person name="Kourtchenko O."/>
            <person name="Godhe A."/>
            <person name="Clarke A.K."/>
        </authorList>
    </citation>
    <scope>NUCLEOTIDE SEQUENCE [LARGE SCALE GENOMIC DNA]</scope>
    <source>
        <strain evidence="2 3">SMR5</strain>
    </source>
</reference>
<keyword evidence="2" id="KW-0378">Hydrolase</keyword>
<gene>
    <name evidence="2" type="ORF">MARSALSMR5_02843</name>
</gene>
<dbReference type="AlphaFoldDB" id="A0A1W6KBW4"/>
<dbReference type="Gene3D" id="3.40.50.300">
    <property type="entry name" value="P-loop containing nucleotide triphosphate hydrolases"/>
    <property type="match status" value="1"/>
</dbReference>
<evidence type="ECO:0000313" key="3">
    <source>
        <dbReference type="Proteomes" id="UP000193100"/>
    </source>
</evidence>
<dbReference type="InterPro" id="IPR027417">
    <property type="entry name" value="P-loop_NTPase"/>
</dbReference>
<feature type="region of interest" description="Disordered" evidence="1">
    <location>
        <begin position="244"/>
        <end position="263"/>
    </location>
</feature>
<evidence type="ECO:0000313" key="2">
    <source>
        <dbReference type="EMBL" id="ARM84891.1"/>
    </source>
</evidence>
<organism evidence="2 3">
    <name type="scientific">Marinobacter salarius</name>
    <dbReference type="NCBI Taxonomy" id="1420917"/>
    <lineage>
        <taxon>Bacteria</taxon>
        <taxon>Pseudomonadati</taxon>
        <taxon>Pseudomonadota</taxon>
        <taxon>Gammaproteobacteria</taxon>
        <taxon>Pseudomonadales</taxon>
        <taxon>Marinobacteraceae</taxon>
        <taxon>Marinobacter</taxon>
    </lineage>
</organism>
<proteinExistence type="predicted"/>
<dbReference type="GO" id="GO:0016787">
    <property type="term" value="F:hydrolase activity"/>
    <property type="evidence" value="ECO:0007669"/>
    <property type="project" value="UniProtKB-KW"/>
</dbReference>
<dbReference type="RefSeq" id="WP_227517766.1">
    <property type="nucleotide sequence ID" value="NZ_CP020931.1"/>
</dbReference>
<dbReference type="STRING" id="1420917.AU15_15085"/>